<gene>
    <name evidence="3" type="ORF">AKJ09_09088</name>
</gene>
<dbReference type="AlphaFoldDB" id="A0A0K1QAH7"/>
<keyword evidence="4" id="KW-1185">Reference proteome</keyword>
<evidence type="ECO:0000259" key="2">
    <source>
        <dbReference type="Pfam" id="PF17517"/>
    </source>
</evidence>
<feature type="signal peptide" evidence="1">
    <location>
        <begin position="1"/>
        <end position="26"/>
    </location>
</feature>
<proteinExistence type="predicted"/>
<dbReference type="KEGG" id="llu:AKJ09_09088"/>
<evidence type="ECO:0000256" key="1">
    <source>
        <dbReference type="SAM" id="SignalP"/>
    </source>
</evidence>
<dbReference type="Proteomes" id="UP000064967">
    <property type="component" value="Chromosome"/>
</dbReference>
<dbReference type="PANTHER" id="PTHR46534:SF1">
    <property type="entry name" value="IGGFC-BINDING PROTEIN N-TERMINAL DOMAIN-CONTAINING PROTEIN"/>
    <property type="match status" value="1"/>
</dbReference>
<organism evidence="3 4">
    <name type="scientific">Labilithrix luteola</name>
    <dbReference type="NCBI Taxonomy" id="1391654"/>
    <lineage>
        <taxon>Bacteria</taxon>
        <taxon>Pseudomonadati</taxon>
        <taxon>Myxococcota</taxon>
        <taxon>Polyangia</taxon>
        <taxon>Polyangiales</taxon>
        <taxon>Labilitrichaceae</taxon>
        <taxon>Labilithrix</taxon>
    </lineage>
</organism>
<dbReference type="RefSeq" id="WP_146653351.1">
    <property type="nucleotide sequence ID" value="NZ_CP012333.1"/>
</dbReference>
<dbReference type="OrthoDB" id="5524783at2"/>
<dbReference type="EMBL" id="CP012333">
    <property type="protein sequence ID" value="AKV02425.1"/>
    <property type="molecule type" value="Genomic_DNA"/>
</dbReference>
<dbReference type="STRING" id="1391654.AKJ09_09088"/>
<dbReference type="PANTHER" id="PTHR46534">
    <property type="entry name" value="IGGFC_BINDING DOMAIN-CONTAINING PROTEIN"/>
    <property type="match status" value="1"/>
</dbReference>
<dbReference type="InterPro" id="IPR035234">
    <property type="entry name" value="IgGFc-bd_N"/>
</dbReference>
<reference evidence="3 4" key="1">
    <citation type="submission" date="2015-08" db="EMBL/GenBank/DDBJ databases">
        <authorList>
            <person name="Babu N.S."/>
            <person name="Beckwith C.J."/>
            <person name="Beseler K.G."/>
            <person name="Brison A."/>
            <person name="Carone J.V."/>
            <person name="Caskin T.P."/>
            <person name="Diamond M."/>
            <person name="Durham M.E."/>
            <person name="Foxe J.M."/>
            <person name="Go M."/>
            <person name="Henderson B.A."/>
            <person name="Jones I.B."/>
            <person name="McGettigan J.A."/>
            <person name="Micheletti S.J."/>
            <person name="Nasrallah M.E."/>
            <person name="Ortiz D."/>
            <person name="Piller C.R."/>
            <person name="Privatt S.R."/>
            <person name="Schneider S.L."/>
            <person name="Sharp S."/>
            <person name="Smith T.C."/>
            <person name="Stanton J.D."/>
            <person name="Ullery H.E."/>
            <person name="Wilson R.J."/>
            <person name="Serrano M.G."/>
            <person name="Buck G."/>
            <person name="Lee V."/>
            <person name="Wang Y."/>
            <person name="Carvalho R."/>
            <person name="Voegtly L."/>
            <person name="Shi R."/>
            <person name="Duckworth R."/>
            <person name="Johnson A."/>
            <person name="Loviza R."/>
            <person name="Walstead R."/>
            <person name="Shah Z."/>
            <person name="Kiflezghi M."/>
            <person name="Wade K."/>
            <person name="Ball S.L."/>
            <person name="Bradley K.W."/>
            <person name="Asai D.J."/>
            <person name="Bowman C.A."/>
            <person name="Russell D.A."/>
            <person name="Pope W.H."/>
            <person name="Jacobs-Sera D."/>
            <person name="Hendrix R.W."/>
            <person name="Hatfull G.F."/>
        </authorList>
    </citation>
    <scope>NUCLEOTIDE SEQUENCE [LARGE SCALE GENOMIC DNA]</scope>
    <source>
        <strain evidence="3 4">DSM 27648</strain>
    </source>
</reference>
<accession>A0A0K1QAH7</accession>
<protein>
    <recommendedName>
        <fullName evidence="2">IgGFc-binding protein N-terminal domain-containing protein</fullName>
    </recommendedName>
</protein>
<dbReference type="Pfam" id="PF17517">
    <property type="entry name" value="IgGFc_binding"/>
    <property type="match status" value="1"/>
</dbReference>
<name>A0A0K1QAH7_9BACT</name>
<evidence type="ECO:0000313" key="3">
    <source>
        <dbReference type="EMBL" id="AKV02425.1"/>
    </source>
</evidence>
<feature type="chain" id="PRO_5005467138" description="IgGFc-binding protein N-terminal domain-containing protein" evidence="1">
    <location>
        <begin position="27"/>
        <end position="611"/>
    </location>
</feature>
<feature type="domain" description="IgGFc-binding protein N-terminal" evidence="2">
    <location>
        <begin position="245"/>
        <end position="584"/>
    </location>
</feature>
<sequence>MSRFTRARTIPVGISLVALAAACVNACSSSDRGFPTDNQTLTPDSGTDDVDGGECLLQCSLDGRSVVRACTGEIVETCAAELACGAGQCQEPCKAAAADRSSNGCDFYFQPPLFIKEYGQSCYAAYVVNNSTTPLDLNLEFQGSALDLSKSLFRTVPGDATLVPQVGAIAPGDSAVLFVSDRDPTKPIPIGAHVAACPAGVTPVVLTDGLPDGTGIGSSFHLRTNVPASVAAMYPYGGAASFSPSATLLLPVPTWGTQHFIVNSWQRTTNSAYAGIEQPGAQIVASEDGTEITIRPTVAIEDGVNVVGTAAHVPTTYKLDKGQVLQFKQSEEMSGSVVSSNKPTSVFGGHACMTVPAGREACDTALQQLPAFEQWGSEYATVGYRPRLGNEHEAMPYRIVAARDGTRLEYDPVVPAGAPTTLSAGEVATFWSATGDAFVVRTQDVDHPIYLAAYMSGGGQASLTAPPDILGNQDMLGKGDPEFVNVVPAGQYLSSYSFYADPSFGDTSLVIVRAKTGSEFKDVWLECAGTLTGWKPIGTRGEYEYVRVDLAKDGGPGQSFDTGVCRNGLQRMHSDGQFTATLWGWDLYASYAYPGGMAQRKLVKTPLPIVH</sequence>
<dbReference type="PROSITE" id="PS51257">
    <property type="entry name" value="PROKAR_LIPOPROTEIN"/>
    <property type="match status" value="1"/>
</dbReference>
<keyword evidence="1" id="KW-0732">Signal</keyword>
<evidence type="ECO:0000313" key="4">
    <source>
        <dbReference type="Proteomes" id="UP000064967"/>
    </source>
</evidence>